<feature type="non-terminal residue" evidence="5">
    <location>
        <position position="261"/>
    </location>
</feature>
<comment type="caution">
    <text evidence="5">The sequence shown here is derived from an EMBL/GenBank/DDBJ whole genome shotgun (WGS) entry which is preliminary data.</text>
</comment>
<dbReference type="EMBL" id="BARS01032861">
    <property type="protein sequence ID" value="GAG19320.1"/>
    <property type="molecule type" value="Genomic_DNA"/>
</dbReference>
<dbReference type="Pfam" id="PF02880">
    <property type="entry name" value="PGM_PMM_III"/>
    <property type="match status" value="1"/>
</dbReference>
<name>X0VM50_9ZZZZ</name>
<dbReference type="Pfam" id="PF02879">
    <property type="entry name" value="PGM_PMM_II"/>
    <property type="match status" value="1"/>
</dbReference>
<accession>X0VM50</accession>
<dbReference type="AlphaFoldDB" id="X0VM50"/>
<reference evidence="5" key="1">
    <citation type="journal article" date="2014" name="Front. Microbiol.">
        <title>High frequency of phylogenetically diverse reductive dehalogenase-homologous genes in deep subseafloor sedimentary metagenomes.</title>
        <authorList>
            <person name="Kawai M."/>
            <person name="Futagami T."/>
            <person name="Toyoda A."/>
            <person name="Takaki Y."/>
            <person name="Nishi S."/>
            <person name="Hori S."/>
            <person name="Arai W."/>
            <person name="Tsubouchi T."/>
            <person name="Morono Y."/>
            <person name="Uchiyama I."/>
            <person name="Ito T."/>
            <person name="Fujiyama A."/>
            <person name="Inagaki F."/>
            <person name="Takami H."/>
        </authorList>
    </citation>
    <scope>NUCLEOTIDE SEQUENCE</scope>
    <source>
        <strain evidence="5">Expedition CK06-06</strain>
    </source>
</reference>
<keyword evidence="2" id="KW-0597">Phosphoprotein</keyword>
<sequence length="261" mass="27494">GNGVAPPSDAAEQIKQYFFDKHFTLVDSLNCGQVTSNEQTDSIHIARVLAIVDKKIIGTKNFKVVLDSVNGAGGRVTKKILAELGCEVVAINDEPSGLFAHGPEPTAENLTGLCEVVKTKQFDIGFAQDPDADRLSIVDETGTCIGEEYTLALAAKYIFSKKTGSAATNLSTSRMIDDIVEKAGGLVYRTAVGEANVAAAMLEHSCIIGGEGNGGVIDLRVGPVRDSLVGIALVLQLMAETGKSISQLVGEIGGYYMSKDK</sequence>
<comment type="cofactor">
    <cofactor evidence="1">
        <name>Mg(2+)</name>
        <dbReference type="ChEBI" id="CHEBI:18420"/>
    </cofactor>
</comment>
<protein>
    <recommendedName>
        <fullName evidence="6">Alpha-D-phosphohexomutase alpha/beta/alpha domain-containing protein</fullName>
    </recommendedName>
</protein>
<evidence type="ECO:0000313" key="5">
    <source>
        <dbReference type="EMBL" id="GAG19320.1"/>
    </source>
</evidence>
<organism evidence="5">
    <name type="scientific">marine sediment metagenome</name>
    <dbReference type="NCBI Taxonomy" id="412755"/>
    <lineage>
        <taxon>unclassified sequences</taxon>
        <taxon>metagenomes</taxon>
        <taxon>ecological metagenomes</taxon>
    </lineage>
</organism>
<dbReference type="PRINTS" id="PR00509">
    <property type="entry name" value="PGMPMM"/>
</dbReference>
<dbReference type="SUPFAM" id="SSF53738">
    <property type="entry name" value="Phosphoglucomutase, first 3 domains"/>
    <property type="match status" value="2"/>
</dbReference>
<evidence type="ECO:0000259" key="4">
    <source>
        <dbReference type="Pfam" id="PF02880"/>
    </source>
</evidence>
<dbReference type="GO" id="GO:0006048">
    <property type="term" value="P:UDP-N-acetylglucosamine biosynthetic process"/>
    <property type="evidence" value="ECO:0007669"/>
    <property type="project" value="TreeGrafter"/>
</dbReference>
<evidence type="ECO:0000256" key="2">
    <source>
        <dbReference type="ARBA" id="ARBA00022553"/>
    </source>
</evidence>
<dbReference type="PANTHER" id="PTHR42946">
    <property type="entry name" value="PHOSPHOHEXOSE MUTASE"/>
    <property type="match status" value="1"/>
</dbReference>
<dbReference type="Gene3D" id="3.40.120.10">
    <property type="entry name" value="Alpha-D-Glucose-1,6-Bisphosphate, subunit A, domain 3"/>
    <property type="match status" value="2"/>
</dbReference>
<evidence type="ECO:0008006" key="6">
    <source>
        <dbReference type="Google" id="ProtNLM"/>
    </source>
</evidence>
<dbReference type="PANTHER" id="PTHR42946:SF1">
    <property type="entry name" value="PHOSPHOGLUCOMUTASE (ALPHA-D-GLUCOSE-1,6-BISPHOSPHATE-DEPENDENT)"/>
    <property type="match status" value="1"/>
</dbReference>
<dbReference type="GO" id="GO:0005829">
    <property type="term" value="C:cytosol"/>
    <property type="evidence" value="ECO:0007669"/>
    <property type="project" value="TreeGrafter"/>
</dbReference>
<dbReference type="InterPro" id="IPR005841">
    <property type="entry name" value="Alpha-D-phosphohexomutase_SF"/>
</dbReference>
<dbReference type="GO" id="GO:0008966">
    <property type="term" value="F:phosphoglucosamine mutase activity"/>
    <property type="evidence" value="ECO:0007669"/>
    <property type="project" value="TreeGrafter"/>
</dbReference>
<dbReference type="InterPro" id="IPR016055">
    <property type="entry name" value="A-D-PHexomutase_a/b/a-I/II/III"/>
</dbReference>
<dbReference type="GO" id="GO:0005975">
    <property type="term" value="P:carbohydrate metabolic process"/>
    <property type="evidence" value="ECO:0007669"/>
    <property type="project" value="InterPro"/>
</dbReference>
<proteinExistence type="predicted"/>
<dbReference type="GO" id="GO:0004615">
    <property type="term" value="F:phosphomannomutase activity"/>
    <property type="evidence" value="ECO:0007669"/>
    <property type="project" value="TreeGrafter"/>
</dbReference>
<dbReference type="InterPro" id="IPR005846">
    <property type="entry name" value="A-D-PHexomutase_a/b/a-III"/>
</dbReference>
<evidence type="ECO:0000259" key="3">
    <source>
        <dbReference type="Pfam" id="PF02879"/>
    </source>
</evidence>
<feature type="non-terminal residue" evidence="5">
    <location>
        <position position="1"/>
    </location>
</feature>
<gene>
    <name evidence="5" type="ORF">S01H1_50959</name>
</gene>
<dbReference type="GO" id="GO:0009252">
    <property type="term" value="P:peptidoglycan biosynthetic process"/>
    <property type="evidence" value="ECO:0007669"/>
    <property type="project" value="TreeGrafter"/>
</dbReference>
<feature type="domain" description="Alpha-D-phosphohexomutase alpha/beta/alpha" evidence="3">
    <location>
        <begin position="44"/>
        <end position="142"/>
    </location>
</feature>
<evidence type="ECO:0000256" key="1">
    <source>
        <dbReference type="ARBA" id="ARBA00001946"/>
    </source>
</evidence>
<dbReference type="InterPro" id="IPR005845">
    <property type="entry name" value="A-D-PHexomutase_a/b/a-II"/>
</dbReference>
<feature type="domain" description="Alpha-D-phosphohexomutase alpha/beta/alpha" evidence="4">
    <location>
        <begin position="149"/>
        <end position="251"/>
    </location>
</feature>
<dbReference type="InterPro" id="IPR050060">
    <property type="entry name" value="Phosphoglucosamine_mutase"/>
</dbReference>